<dbReference type="SUPFAM" id="SSF158472">
    <property type="entry name" value="HAMP domain-like"/>
    <property type="match status" value="1"/>
</dbReference>
<dbReference type="InterPro" id="IPR050398">
    <property type="entry name" value="HssS/ArlS-like"/>
</dbReference>
<dbReference type="EMBL" id="JAMJEV010000023">
    <property type="protein sequence ID" value="MDO0825310.1"/>
    <property type="molecule type" value="Genomic_DNA"/>
</dbReference>
<dbReference type="InterPro" id="IPR004358">
    <property type="entry name" value="Sig_transdc_His_kin-like_C"/>
</dbReference>
<accession>A0ABT8QVV9</accession>
<keyword evidence="8 11" id="KW-1133">Transmembrane helix</keyword>
<dbReference type="PANTHER" id="PTHR45528:SF8">
    <property type="entry name" value="HISTIDINE KINASE"/>
    <property type="match status" value="1"/>
</dbReference>
<dbReference type="InterPro" id="IPR003594">
    <property type="entry name" value="HATPase_dom"/>
</dbReference>
<dbReference type="InterPro" id="IPR003660">
    <property type="entry name" value="HAMP_dom"/>
</dbReference>
<dbReference type="Gene3D" id="1.10.287.130">
    <property type="match status" value="1"/>
</dbReference>
<dbReference type="EC" id="2.7.13.3" evidence="3"/>
<organism evidence="14 15">
    <name type="scientific">Desulfosporosinus nitroreducens</name>
    <dbReference type="NCBI Taxonomy" id="2018668"/>
    <lineage>
        <taxon>Bacteria</taxon>
        <taxon>Bacillati</taxon>
        <taxon>Bacillota</taxon>
        <taxon>Clostridia</taxon>
        <taxon>Eubacteriales</taxon>
        <taxon>Desulfitobacteriaceae</taxon>
        <taxon>Desulfosporosinus</taxon>
    </lineage>
</organism>
<evidence type="ECO:0000313" key="15">
    <source>
        <dbReference type="Proteomes" id="UP001176021"/>
    </source>
</evidence>
<dbReference type="InterPro" id="IPR003661">
    <property type="entry name" value="HisK_dim/P_dom"/>
</dbReference>
<evidence type="ECO:0000256" key="7">
    <source>
        <dbReference type="ARBA" id="ARBA00022777"/>
    </source>
</evidence>
<dbReference type="PROSITE" id="PS50109">
    <property type="entry name" value="HIS_KIN"/>
    <property type="match status" value="1"/>
</dbReference>
<comment type="caution">
    <text evidence="14">The sequence shown here is derived from an EMBL/GenBank/DDBJ whole genome shotgun (WGS) entry which is preliminary data.</text>
</comment>
<dbReference type="SUPFAM" id="SSF47384">
    <property type="entry name" value="Homodimeric domain of signal transducing histidine kinase"/>
    <property type="match status" value="1"/>
</dbReference>
<feature type="transmembrane region" description="Helical" evidence="11">
    <location>
        <begin position="47"/>
        <end position="63"/>
    </location>
</feature>
<dbReference type="Pfam" id="PF00672">
    <property type="entry name" value="HAMP"/>
    <property type="match status" value="1"/>
</dbReference>
<dbReference type="SMART" id="SM00387">
    <property type="entry name" value="HATPase_c"/>
    <property type="match status" value="1"/>
</dbReference>
<comment type="catalytic activity">
    <reaction evidence="1">
        <text>ATP + protein L-histidine = ADP + protein N-phospho-L-histidine.</text>
        <dbReference type="EC" id="2.7.13.3"/>
    </reaction>
</comment>
<dbReference type="InterPro" id="IPR005467">
    <property type="entry name" value="His_kinase_dom"/>
</dbReference>
<evidence type="ECO:0000256" key="9">
    <source>
        <dbReference type="ARBA" id="ARBA00023012"/>
    </source>
</evidence>
<dbReference type="PROSITE" id="PS50885">
    <property type="entry name" value="HAMP"/>
    <property type="match status" value="1"/>
</dbReference>
<feature type="transmembrane region" description="Helical" evidence="11">
    <location>
        <begin position="174"/>
        <end position="194"/>
    </location>
</feature>
<evidence type="ECO:0000256" key="10">
    <source>
        <dbReference type="ARBA" id="ARBA00023136"/>
    </source>
</evidence>
<keyword evidence="9" id="KW-0902">Two-component regulatory system</keyword>
<dbReference type="InterPro" id="IPR036890">
    <property type="entry name" value="HATPase_C_sf"/>
</dbReference>
<evidence type="ECO:0000256" key="1">
    <source>
        <dbReference type="ARBA" id="ARBA00000085"/>
    </source>
</evidence>
<keyword evidence="10 11" id="KW-0472">Membrane</keyword>
<dbReference type="Gene3D" id="6.10.340.10">
    <property type="match status" value="1"/>
</dbReference>
<evidence type="ECO:0000256" key="4">
    <source>
        <dbReference type="ARBA" id="ARBA00022553"/>
    </source>
</evidence>
<comment type="subcellular location">
    <subcellularLocation>
        <location evidence="2">Membrane</location>
        <topology evidence="2">Multi-pass membrane protein</topology>
    </subcellularLocation>
</comment>
<feature type="transmembrane region" description="Helical" evidence="11">
    <location>
        <begin position="94"/>
        <end position="115"/>
    </location>
</feature>
<evidence type="ECO:0000313" key="14">
    <source>
        <dbReference type="EMBL" id="MDO0825310.1"/>
    </source>
</evidence>
<feature type="domain" description="Histidine kinase" evidence="12">
    <location>
        <begin position="262"/>
        <end position="478"/>
    </location>
</feature>
<evidence type="ECO:0000259" key="12">
    <source>
        <dbReference type="PROSITE" id="PS50109"/>
    </source>
</evidence>
<feature type="domain" description="HAMP" evidence="13">
    <location>
        <begin position="195"/>
        <end position="247"/>
    </location>
</feature>
<dbReference type="Pfam" id="PF00512">
    <property type="entry name" value="HisKA"/>
    <property type="match status" value="1"/>
</dbReference>
<protein>
    <recommendedName>
        <fullName evidence="3">histidine kinase</fullName>
        <ecNumber evidence="3">2.7.13.3</ecNumber>
    </recommendedName>
</protein>
<keyword evidence="4" id="KW-0597">Phosphoprotein</keyword>
<keyword evidence="5" id="KW-0808">Transferase</keyword>
<evidence type="ECO:0000256" key="8">
    <source>
        <dbReference type="ARBA" id="ARBA00022989"/>
    </source>
</evidence>
<dbReference type="Pfam" id="PF02518">
    <property type="entry name" value="HATPase_c"/>
    <property type="match status" value="1"/>
</dbReference>
<dbReference type="CDD" id="cd00082">
    <property type="entry name" value="HisKA"/>
    <property type="match status" value="1"/>
</dbReference>
<reference evidence="14" key="1">
    <citation type="submission" date="2022-05" db="EMBL/GenBank/DDBJ databases">
        <title>Expanded diversity of anoxic marine methylotrophy in a Black Sea sulfate reducing microorganism.</title>
        <authorList>
            <person name="Fischer P.Q."/>
            <person name="Stams A.J.M."/>
            <person name="Villanueva L."/>
            <person name="Sousa D.Z."/>
        </authorList>
    </citation>
    <scope>NUCLEOTIDE SEQUENCE</scope>
    <source>
        <strain evidence="14">P130</strain>
    </source>
</reference>
<dbReference type="InterPro" id="IPR036097">
    <property type="entry name" value="HisK_dim/P_sf"/>
</dbReference>
<feature type="transmembrane region" description="Helical" evidence="11">
    <location>
        <begin position="20"/>
        <end position="41"/>
    </location>
</feature>
<evidence type="ECO:0000256" key="3">
    <source>
        <dbReference type="ARBA" id="ARBA00012438"/>
    </source>
</evidence>
<dbReference type="Proteomes" id="UP001176021">
    <property type="component" value="Unassembled WGS sequence"/>
</dbReference>
<evidence type="ECO:0000256" key="6">
    <source>
        <dbReference type="ARBA" id="ARBA00022692"/>
    </source>
</evidence>
<dbReference type="CDD" id="cd06225">
    <property type="entry name" value="HAMP"/>
    <property type="match status" value="1"/>
</dbReference>
<dbReference type="PANTHER" id="PTHR45528">
    <property type="entry name" value="SENSOR HISTIDINE KINASE CPXA"/>
    <property type="match status" value="1"/>
</dbReference>
<dbReference type="PRINTS" id="PR00344">
    <property type="entry name" value="BCTRLSENSOR"/>
</dbReference>
<dbReference type="SMART" id="SM00304">
    <property type="entry name" value="HAMP"/>
    <property type="match status" value="1"/>
</dbReference>
<feature type="transmembrane region" description="Helical" evidence="11">
    <location>
        <begin position="136"/>
        <end position="162"/>
    </location>
</feature>
<evidence type="ECO:0000256" key="5">
    <source>
        <dbReference type="ARBA" id="ARBA00022679"/>
    </source>
</evidence>
<dbReference type="SUPFAM" id="SSF55874">
    <property type="entry name" value="ATPase domain of HSP90 chaperone/DNA topoisomerase II/histidine kinase"/>
    <property type="match status" value="1"/>
</dbReference>
<dbReference type="SMART" id="SM00388">
    <property type="entry name" value="HisKA"/>
    <property type="match status" value="1"/>
</dbReference>
<proteinExistence type="predicted"/>
<evidence type="ECO:0000259" key="13">
    <source>
        <dbReference type="PROSITE" id="PS50885"/>
    </source>
</evidence>
<gene>
    <name evidence="14" type="ORF">M8H41_21010</name>
</gene>
<sequence length="478" mass="53726">MITIHKIDLAGIVKANIIRLIICLGLPLAAYGMVFTAYGYLYNWSTIAAKAAVPVFLIALILTGNLQSTLWKVILGLVVSIVVYLAGYSLTYDLWISLAMAVPSFLMIMAFTGRYKTFEHFLIKSWFMIKGICLRSVGMELFVFNILSLLGGCIVFGVLGYIVFGVLDYYWPSYLIPTGVLSVISFLIINILLVRNKLNYLKEITGGIAEISKGNLDYRVTVKGEDEFKTLAQNINHMSEQLLHKIEDERRAERTKNELITNVSHDLKTPLTTIIGYLTLLHDKKYESQDILAEYVGKAYTKSLKLKKLIEDLFEYTKLSNGIIQANKLTIDLIALMEQQMGEISVLAKQNNLCFIKSFSHPSIMVNVDSDLIARVFENVFSNAIKYSYRDLPGEIVVTVTKETNHVHISVENQGNTIPTELLPLLFERFFRTDQSRNSRTSGSGLGLAIAKSIVDLHNGEIYAESEANKIRVCLVLF</sequence>
<keyword evidence="6 11" id="KW-0812">Transmembrane</keyword>
<dbReference type="Gene3D" id="3.30.565.10">
    <property type="entry name" value="Histidine kinase-like ATPase, C-terminal domain"/>
    <property type="match status" value="1"/>
</dbReference>
<keyword evidence="7 14" id="KW-0418">Kinase</keyword>
<dbReference type="GO" id="GO:0016301">
    <property type="term" value="F:kinase activity"/>
    <property type="evidence" value="ECO:0007669"/>
    <property type="project" value="UniProtKB-KW"/>
</dbReference>
<dbReference type="RefSeq" id="WP_302049930.1">
    <property type="nucleotide sequence ID" value="NZ_JAMJEV010000023.1"/>
</dbReference>
<keyword evidence="15" id="KW-1185">Reference proteome</keyword>
<evidence type="ECO:0000256" key="2">
    <source>
        <dbReference type="ARBA" id="ARBA00004141"/>
    </source>
</evidence>
<evidence type="ECO:0000256" key="11">
    <source>
        <dbReference type="SAM" id="Phobius"/>
    </source>
</evidence>
<feature type="transmembrane region" description="Helical" evidence="11">
    <location>
        <begin position="70"/>
        <end position="88"/>
    </location>
</feature>
<name>A0ABT8QVV9_9FIRM</name>